<keyword evidence="1" id="KW-0812">Transmembrane</keyword>
<organism evidence="4">
    <name type="scientific">Taenia asiatica</name>
    <name type="common">Asian tapeworm</name>
    <dbReference type="NCBI Taxonomy" id="60517"/>
    <lineage>
        <taxon>Eukaryota</taxon>
        <taxon>Metazoa</taxon>
        <taxon>Spiralia</taxon>
        <taxon>Lophotrochozoa</taxon>
        <taxon>Platyhelminthes</taxon>
        <taxon>Cestoda</taxon>
        <taxon>Eucestoda</taxon>
        <taxon>Cyclophyllidea</taxon>
        <taxon>Taeniidae</taxon>
        <taxon>Taenia</taxon>
    </lineage>
</organism>
<sequence length="172" mass="19093">MGSGYHLLAGTSVVPKFIALGCGCSLTAFVIGVLRLHLEKIGRHKHSRIAYIALLSSGSMSMLIALVIWGDTAAHMSTEVIEQRRMGLLRNYFRLLNANIYENRTALVHVVTEHIAAARNHLTDAFLMGAFHSLYLSWPFGVAVTSEIFLFMATVLYLTRKDFKAAPQQFPV</sequence>
<evidence type="ECO:0000313" key="3">
    <source>
        <dbReference type="Proteomes" id="UP000282613"/>
    </source>
</evidence>
<dbReference type="Proteomes" id="UP000282613">
    <property type="component" value="Unassembled WGS sequence"/>
</dbReference>
<reference evidence="2 3" key="2">
    <citation type="submission" date="2018-11" db="EMBL/GenBank/DDBJ databases">
        <authorList>
            <consortium name="Pathogen Informatics"/>
        </authorList>
    </citation>
    <scope>NUCLEOTIDE SEQUENCE [LARGE SCALE GENOMIC DNA]</scope>
</reference>
<feature type="transmembrane region" description="Helical" evidence="1">
    <location>
        <begin position="136"/>
        <end position="158"/>
    </location>
</feature>
<feature type="transmembrane region" description="Helical" evidence="1">
    <location>
        <begin position="49"/>
        <end position="69"/>
    </location>
</feature>
<dbReference type="AlphaFoldDB" id="A0A0R3VUU6"/>
<gene>
    <name evidence="2" type="ORF">TASK_LOCUS1122</name>
</gene>
<keyword evidence="3" id="KW-1185">Reference proteome</keyword>
<feature type="transmembrane region" description="Helical" evidence="1">
    <location>
        <begin position="17"/>
        <end position="37"/>
    </location>
</feature>
<evidence type="ECO:0000256" key="1">
    <source>
        <dbReference type="SAM" id="Phobius"/>
    </source>
</evidence>
<dbReference type="WBParaSite" id="TASK_0000112101-mRNA-1">
    <property type="protein sequence ID" value="TASK_0000112101-mRNA-1"/>
    <property type="gene ID" value="TASK_0000112101"/>
</dbReference>
<dbReference type="EMBL" id="UYRS01000230">
    <property type="protein sequence ID" value="VDK22504.1"/>
    <property type="molecule type" value="Genomic_DNA"/>
</dbReference>
<keyword evidence="1" id="KW-1133">Transmembrane helix</keyword>
<proteinExistence type="predicted"/>
<dbReference type="OrthoDB" id="6254420at2759"/>
<protein>
    <submittedName>
        <fullName evidence="4">Solute carrier family 40 protein</fullName>
    </submittedName>
</protein>
<name>A0A0R3VUU6_TAEAS</name>
<evidence type="ECO:0000313" key="4">
    <source>
        <dbReference type="WBParaSite" id="TASK_0000112101-mRNA-1"/>
    </source>
</evidence>
<keyword evidence="1" id="KW-0472">Membrane</keyword>
<evidence type="ECO:0000313" key="2">
    <source>
        <dbReference type="EMBL" id="VDK22504.1"/>
    </source>
</evidence>
<accession>A0A0R3VUU6</accession>
<reference evidence="4" key="1">
    <citation type="submission" date="2017-02" db="UniProtKB">
        <authorList>
            <consortium name="WormBaseParasite"/>
        </authorList>
    </citation>
    <scope>IDENTIFICATION</scope>
</reference>